<organism evidence="2">
    <name type="scientific">Drosophila melanogaster</name>
    <name type="common">Fruit fly</name>
    <dbReference type="NCBI Taxonomy" id="7227"/>
    <lineage>
        <taxon>Eukaryota</taxon>
        <taxon>Metazoa</taxon>
        <taxon>Ecdysozoa</taxon>
        <taxon>Arthropoda</taxon>
        <taxon>Hexapoda</taxon>
        <taxon>Insecta</taxon>
        <taxon>Pterygota</taxon>
        <taxon>Neoptera</taxon>
        <taxon>Endopterygota</taxon>
        <taxon>Diptera</taxon>
        <taxon>Brachycera</taxon>
        <taxon>Muscomorpha</taxon>
        <taxon>Ephydroidea</taxon>
        <taxon>Drosophilidae</taxon>
        <taxon>Drosophila</taxon>
        <taxon>Sophophora</taxon>
    </lineage>
</organism>
<keyword evidence="1" id="KW-0472">Membrane</keyword>
<evidence type="ECO:0000313" key="2">
    <source>
        <dbReference type="EMBL" id="ADE34303.1"/>
    </source>
</evidence>
<name>D5A7N4_DROME</name>
<accession>D5A7N4</accession>
<sequence>TGHAVPATRTYSPWQHGPVVLAALSASLWLINIAICGWPTQRDSKGEDECRTKGSFVTPGLKQKVKVTRLMGKVSLNDQ</sequence>
<dbReference type="AlphaFoldDB" id="D5A7N4"/>
<feature type="non-terminal residue" evidence="2">
    <location>
        <position position="1"/>
    </location>
</feature>
<keyword evidence="1" id="KW-0812">Transmembrane</keyword>
<dbReference type="EMBL" id="BT122161">
    <property type="protein sequence ID" value="ADE34303.1"/>
    <property type="molecule type" value="mRNA"/>
</dbReference>
<reference evidence="2" key="1">
    <citation type="submission" date="2010-03" db="EMBL/GenBank/DDBJ databases">
        <authorList>
            <person name="Carlson J."/>
            <person name="Booth B."/>
            <person name="Frise E."/>
            <person name="Sandler J."/>
            <person name="Wan K."/>
            <person name="Yu C."/>
            <person name="Celniker S."/>
        </authorList>
    </citation>
    <scope>NUCLEOTIDE SEQUENCE</scope>
</reference>
<feature type="transmembrane region" description="Helical" evidence="1">
    <location>
        <begin position="19"/>
        <end position="38"/>
    </location>
</feature>
<keyword evidence="1" id="KW-1133">Transmembrane helix</keyword>
<protein>
    <submittedName>
        <fullName evidence="2">MIP20436p</fullName>
    </submittedName>
</protein>
<proteinExistence type="evidence at transcript level"/>
<evidence type="ECO:0000256" key="1">
    <source>
        <dbReference type="SAM" id="Phobius"/>
    </source>
</evidence>